<gene>
    <name evidence="2" type="ORF">E8M01_25000</name>
</gene>
<keyword evidence="3" id="KW-1185">Reference proteome</keyword>
<dbReference type="InterPro" id="IPR003018">
    <property type="entry name" value="GAF"/>
</dbReference>
<dbReference type="OrthoDB" id="7066078at2"/>
<dbReference type="InterPro" id="IPR029016">
    <property type="entry name" value="GAF-like_dom_sf"/>
</dbReference>
<protein>
    <submittedName>
        <fullName evidence="2">GAF domain-containing protein</fullName>
    </submittedName>
</protein>
<reference evidence="2 3" key="1">
    <citation type="submission" date="2019-04" db="EMBL/GenBank/DDBJ databases">
        <title>Phreatobacter aquaticus sp. nov.</title>
        <authorList>
            <person name="Choi A."/>
        </authorList>
    </citation>
    <scope>NUCLEOTIDE SEQUENCE [LARGE SCALE GENOMIC DNA]</scope>
    <source>
        <strain evidence="2 3">KCTC 52518</strain>
    </source>
</reference>
<accession>A0A4D7B8D4</accession>
<organism evidence="2 3">
    <name type="scientific">Phreatobacter stygius</name>
    <dbReference type="NCBI Taxonomy" id="1940610"/>
    <lineage>
        <taxon>Bacteria</taxon>
        <taxon>Pseudomonadati</taxon>
        <taxon>Pseudomonadota</taxon>
        <taxon>Alphaproteobacteria</taxon>
        <taxon>Hyphomicrobiales</taxon>
        <taxon>Phreatobacteraceae</taxon>
        <taxon>Phreatobacter</taxon>
    </lineage>
</organism>
<dbReference type="Pfam" id="PF01590">
    <property type="entry name" value="GAF"/>
    <property type="match status" value="1"/>
</dbReference>
<dbReference type="SUPFAM" id="SSF55781">
    <property type="entry name" value="GAF domain-like"/>
    <property type="match status" value="1"/>
</dbReference>
<dbReference type="EMBL" id="CP039690">
    <property type="protein sequence ID" value="QCI69411.1"/>
    <property type="molecule type" value="Genomic_DNA"/>
</dbReference>
<name>A0A4D7B8D4_9HYPH</name>
<sequence length="150" mass="16873">MAEGQPNASLAALDKALAAAIGHKLFTVLVINWSKNENQRFYTNQPGPYPTGGAKPLVKEGEFYREVIMAGRPRICRTYDDVKRAFFDHELIRSRGCESAVNYPVRWNGRTIGSLNLLHQAEWYREDDMPALSAFAQMTVPALMEIVSRA</sequence>
<proteinExistence type="predicted"/>
<feature type="domain" description="GAF" evidence="1">
    <location>
        <begin position="59"/>
        <end position="138"/>
    </location>
</feature>
<evidence type="ECO:0000313" key="3">
    <source>
        <dbReference type="Proteomes" id="UP000298781"/>
    </source>
</evidence>
<dbReference type="AlphaFoldDB" id="A0A4D7B8D4"/>
<dbReference type="Proteomes" id="UP000298781">
    <property type="component" value="Chromosome"/>
</dbReference>
<dbReference type="KEGG" id="pstg:E8M01_25000"/>
<evidence type="ECO:0000313" key="2">
    <source>
        <dbReference type="EMBL" id="QCI69411.1"/>
    </source>
</evidence>
<evidence type="ECO:0000259" key="1">
    <source>
        <dbReference type="Pfam" id="PF01590"/>
    </source>
</evidence>
<dbReference type="Gene3D" id="3.30.450.40">
    <property type="match status" value="1"/>
</dbReference>